<evidence type="ECO:0000313" key="2">
    <source>
        <dbReference type="EMBL" id="MDN5201243.1"/>
    </source>
</evidence>
<dbReference type="RefSeq" id="WP_346751269.1">
    <property type="nucleotide sequence ID" value="NZ_JAUJEA010000002.1"/>
</dbReference>
<protein>
    <submittedName>
        <fullName evidence="2">Uncharacterized protein</fullName>
    </submittedName>
</protein>
<keyword evidence="1" id="KW-0472">Membrane</keyword>
<gene>
    <name evidence="2" type="ORF">QQ008_07715</name>
</gene>
<evidence type="ECO:0000256" key="1">
    <source>
        <dbReference type="SAM" id="Phobius"/>
    </source>
</evidence>
<keyword evidence="1" id="KW-0812">Transmembrane</keyword>
<dbReference type="Proteomes" id="UP001172082">
    <property type="component" value="Unassembled WGS sequence"/>
</dbReference>
<proteinExistence type="predicted"/>
<organism evidence="2 3">
    <name type="scientific">Splendidivirga corallicola</name>
    <dbReference type="NCBI Taxonomy" id="3051826"/>
    <lineage>
        <taxon>Bacteria</taxon>
        <taxon>Pseudomonadati</taxon>
        <taxon>Bacteroidota</taxon>
        <taxon>Cytophagia</taxon>
        <taxon>Cytophagales</taxon>
        <taxon>Splendidivirgaceae</taxon>
        <taxon>Splendidivirga</taxon>
    </lineage>
</organism>
<reference evidence="2" key="1">
    <citation type="submission" date="2023-06" db="EMBL/GenBank/DDBJ databases">
        <title>Genomic of Parafulvivirga corallium.</title>
        <authorList>
            <person name="Wang G."/>
        </authorList>
    </citation>
    <scope>NUCLEOTIDE SEQUENCE</scope>
    <source>
        <strain evidence="2">BMA10</strain>
    </source>
</reference>
<feature type="transmembrane region" description="Helical" evidence="1">
    <location>
        <begin position="6"/>
        <end position="29"/>
    </location>
</feature>
<sequence length="188" mass="21418">MNIDKKTWWLISGSAVALGATATVYFLIIKKKSRAGLPKSDKYGNRILKKKNTGGISGGVETATGNKGTTISEPNWNNPFDMNYENDVKKWVSPKGVLVLNNTEAGKMAQILYKAKGSGWWSNDDEEAVKKIFLKRLRDKVQVANLSRAFWFRYKKDMWEYLNSFLSNSEMEGYVHKPVRNLPKYRLA</sequence>
<keyword evidence="1" id="KW-1133">Transmembrane helix</keyword>
<keyword evidence="3" id="KW-1185">Reference proteome</keyword>
<accession>A0ABT8KNF3</accession>
<evidence type="ECO:0000313" key="3">
    <source>
        <dbReference type="Proteomes" id="UP001172082"/>
    </source>
</evidence>
<name>A0ABT8KNF3_9BACT</name>
<dbReference type="EMBL" id="JAUJEA010000002">
    <property type="protein sequence ID" value="MDN5201243.1"/>
    <property type="molecule type" value="Genomic_DNA"/>
</dbReference>
<comment type="caution">
    <text evidence="2">The sequence shown here is derived from an EMBL/GenBank/DDBJ whole genome shotgun (WGS) entry which is preliminary data.</text>
</comment>